<evidence type="ECO:0000313" key="2">
    <source>
        <dbReference type="EMBL" id="CAH1993166.1"/>
    </source>
</evidence>
<dbReference type="EMBL" id="CAKOFQ010007165">
    <property type="protein sequence ID" value="CAH1993166.1"/>
    <property type="molecule type" value="Genomic_DNA"/>
</dbReference>
<comment type="caution">
    <text evidence="2">The sequence shown here is derived from an EMBL/GenBank/DDBJ whole genome shotgun (WGS) entry which is preliminary data.</text>
</comment>
<name>A0A9P0PQK1_ACAOB</name>
<dbReference type="AlphaFoldDB" id="A0A9P0PQK1"/>
<organism evidence="2 3">
    <name type="scientific">Acanthoscelides obtectus</name>
    <name type="common">Bean weevil</name>
    <name type="synonym">Bruchus obtectus</name>
    <dbReference type="NCBI Taxonomy" id="200917"/>
    <lineage>
        <taxon>Eukaryota</taxon>
        <taxon>Metazoa</taxon>
        <taxon>Ecdysozoa</taxon>
        <taxon>Arthropoda</taxon>
        <taxon>Hexapoda</taxon>
        <taxon>Insecta</taxon>
        <taxon>Pterygota</taxon>
        <taxon>Neoptera</taxon>
        <taxon>Endopterygota</taxon>
        <taxon>Coleoptera</taxon>
        <taxon>Polyphaga</taxon>
        <taxon>Cucujiformia</taxon>
        <taxon>Chrysomeloidea</taxon>
        <taxon>Chrysomelidae</taxon>
        <taxon>Bruchinae</taxon>
        <taxon>Bruchini</taxon>
        <taxon>Acanthoscelides</taxon>
    </lineage>
</organism>
<feature type="region of interest" description="Disordered" evidence="1">
    <location>
        <begin position="1"/>
        <end position="25"/>
    </location>
</feature>
<proteinExistence type="predicted"/>
<evidence type="ECO:0000256" key="1">
    <source>
        <dbReference type="SAM" id="MobiDB-lite"/>
    </source>
</evidence>
<keyword evidence="3" id="KW-1185">Reference proteome</keyword>
<evidence type="ECO:0000313" key="3">
    <source>
        <dbReference type="Proteomes" id="UP001152888"/>
    </source>
</evidence>
<accession>A0A9P0PQK1</accession>
<sequence>MLEQRLHNVLTPKTESREESVVGSTRITTAASTRARIAERGSPIYTYHCELNCSAYLSSTGYVPRDSATDIEQLLQYIYISYKATLSHLLIQDQSILYGMNNYN</sequence>
<reference evidence="2" key="1">
    <citation type="submission" date="2022-03" db="EMBL/GenBank/DDBJ databases">
        <authorList>
            <person name="Sayadi A."/>
        </authorList>
    </citation>
    <scope>NUCLEOTIDE SEQUENCE</scope>
</reference>
<protein>
    <submittedName>
        <fullName evidence="2">Uncharacterized protein</fullName>
    </submittedName>
</protein>
<gene>
    <name evidence="2" type="ORF">ACAOBT_LOCUS21349</name>
</gene>
<dbReference type="Proteomes" id="UP001152888">
    <property type="component" value="Unassembled WGS sequence"/>
</dbReference>